<evidence type="ECO:0008006" key="3">
    <source>
        <dbReference type="Google" id="ProtNLM"/>
    </source>
</evidence>
<proteinExistence type="predicted"/>
<comment type="caution">
    <text evidence="1">The sequence shown here is derived from an EMBL/GenBank/DDBJ whole genome shotgun (WGS) entry which is preliminary data.</text>
</comment>
<protein>
    <recommendedName>
        <fullName evidence="3">F-box domain-containing protein</fullName>
    </recommendedName>
</protein>
<dbReference type="InterPro" id="IPR036047">
    <property type="entry name" value="F-box-like_dom_sf"/>
</dbReference>
<dbReference type="AlphaFoldDB" id="A0AAD6IU88"/>
<gene>
    <name evidence="1" type="ORF">Dda_6808</name>
</gene>
<keyword evidence="2" id="KW-1185">Reference proteome</keyword>
<accession>A0AAD6IU88</accession>
<sequence>MDPLSSLCLDIFLLICDYLPESDFLRLKDVSSRLRRAVYQTSRLQRIHSKKTFFMTVDGLDKLISLCHCASIAPMVRHLVLDVCSPRFSFNVRRNIAISDIRGSRGSPDEGILPDPPRDDCPGFRSSGNNTCLTARLEQAFRKLSNVRTIEFAGMYVKSYMLPALSPTERESVFNVWERHNPVLQGVPNWKIMFLNKDLYPVFEPLYTECDLATIYADTLFCAVKAKLKLVEITMQPHLKLCLDHGTWGTELSKFHGSGISDPEKWVGAYAEVFSDLRVLHLHLNFPIPAPNEDVRASPVSPVFVPMVKSVEELHITQTGCPWSPNWRLPLPKDLPLPKLRSLDIKLGPATLDDMAAFIIQYKATLNTLTLEQDEFLGPSVTVQDLVDFLRTIHAEMSLTGLYLKLTVHPRQVIDRRGVVVCGVGYRRKNLATYVGILADGNWREESSHPFKFATQQHAIPERVFRPLVEAADPTDWSSLIHGIENMYELP</sequence>
<evidence type="ECO:0000313" key="1">
    <source>
        <dbReference type="EMBL" id="KAJ6258755.1"/>
    </source>
</evidence>
<organism evidence="1 2">
    <name type="scientific">Drechslerella dactyloides</name>
    <name type="common">Nematode-trapping fungus</name>
    <name type="synonym">Arthrobotrys dactyloides</name>
    <dbReference type="NCBI Taxonomy" id="74499"/>
    <lineage>
        <taxon>Eukaryota</taxon>
        <taxon>Fungi</taxon>
        <taxon>Dikarya</taxon>
        <taxon>Ascomycota</taxon>
        <taxon>Pezizomycotina</taxon>
        <taxon>Orbiliomycetes</taxon>
        <taxon>Orbiliales</taxon>
        <taxon>Orbiliaceae</taxon>
        <taxon>Drechslerella</taxon>
    </lineage>
</organism>
<name>A0AAD6IU88_DREDA</name>
<dbReference type="SUPFAM" id="SSF81383">
    <property type="entry name" value="F-box domain"/>
    <property type="match status" value="1"/>
</dbReference>
<dbReference type="Proteomes" id="UP001221413">
    <property type="component" value="Unassembled WGS sequence"/>
</dbReference>
<dbReference type="EMBL" id="JAQGDS010000008">
    <property type="protein sequence ID" value="KAJ6258755.1"/>
    <property type="molecule type" value="Genomic_DNA"/>
</dbReference>
<reference evidence="1" key="1">
    <citation type="submission" date="2023-01" db="EMBL/GenBank/DDBJ databases">
        <title>The chitinases involved in constricting ring structure development in the nematode-trapping fungus Drechslerella dactyloides.</title>
        <authorList>
            <person name="Wang R."/>
            <person name="Zhang L."/>
            <person name="Tang P."/>
            <person name="Li S."/>
            <person name="Liang L."/>
        </authorList>
    </citation>
    <scope>NUCLEOTIDE SEQUENCE</scope>
    <source>
        <strain evidence="1">YMF1.00031</strain>
    </source>
</reference>
<evidence type="ECO:0000313" key="2">
    <source>
        <dbReference type="Proteomes" id="UP001221413"/>
    </source>
</evidence>